<dbReference type="Pfam" id="PF00884">
    <property type="entry name" value="Sulfatase"/>
    <property type="match status" value="1"/>
</dbReference>
<dbReference type="InterPro" id="IPR017850">
    <property type="entry name" value="Alkaline_phosphatase_core_sf"/>
</dbReference>
<keyword evidence="6 10" id="KW-1133">Transmembrane helix</keyword>
<evidence type="ECO:0000256" key="1">
    <source>
        <dbReference type="ARBA" id="ARBA00004651"/>
    </source>
</evidence>
<feature type="transmembrane region" description="Helical" evidence="10">
    <location>
        <begin position="84"/>
        <end position="106"/>
    </location>
</feature>
<protein>
    <submittedName>
        <fullName evidence="12">LTA synthase family protein</fullName>
        <ecNumber evidence="12">2.7.8.-</ecNumber>
    </submittedName>
</protein>
<comment type="subcellular location">
    <subcellularLocation>
        <location evidence="1">Cell membrane</location>
        <topology evidence="1">Multi-pass membrane protein</topology>
    </subcellularLocation>
</comment>
<accession>A0ABW3HM33</accession>
<dbReference type="Proteomes" id="UP001596989">
    <property type="component" value="Unassembled WGS sequence"/>
</dbReference>
<sequence>MKQEKNSNGLLRRCLRWSLLQLDRFIVLDVIIFAAVMVWKLYFFSTLLSVPYMNMTRTDAIIETGAVLLIASWTLLLPTRGRLLALISLNAALSALLYADVIYYRYFQDLITVPVLTQLSQVDSLGDSIETLLRGTDFLLLADIPLLLLYGAYVLLRGRVDLRISRGERFPSGGASSGPELTLSGSSAPATPSKAPSLEAIARAKTARWRTVLFRIGAGAAVCALGFSLFFGQVNKAAETWAKELFKKDWWNLSLYNVVGGLGFHGYDVYRYAKLNWLDAETVTAHERDETLEWIKELGERRGQLEDDPLFGAYAGSNLLMVQVEALQPFMLGKSIGGTAITPVLNDLLKDSVYYSSFYHQTAQGRTSDADFASNCSLQPVMSGSVFIQYASNDFHCLPGMLKENGYSAAVFHPYQGGFWNRNVMYNRMNYDQFYSLKHFRLDEPVGWALGDKSFYRQSMDVISDMPQPFYGFLITLTSHHPYRMPAAEKRLDVEELDGTIMGDYLQSIHYADAALGELIARLKTDGLWDNTILAIYGDHDNSITDWKLYDRFMSDTSSELEQERMLKRIPLIIRLPGNDEAGTYATVGGQLDIAPTLLHLLGISSQHKGMLGMPLLTKQPAEERLVAQRYGSWTDGKRYYLPSADGLAAGSRCYAVHSGDLLEPLACEPGIVAAEQQLMMSDRIVMNNLIAKLFDSTMLEARPIASNSD</sequence>
<keyword evidence="4 8" id="KW-1003">Cell membrane</keyword>
<comment type="pathway">
    <text evidence="2">Cell wall biogenesis; lipoteichoic acid biosynthesis.</text>
</comment>
<dbReference type="RefSeq" id="WP_377562346.1">
    <property type="nucleotide sequence ID" value="NZ_JBHTJZ010000005.1"/>
</dbReference>
<dbReference type="GO" id="GO:0016740">
    <property type="term" value="F:transferase activity"/>
    <property type="evidence" value="ECO:0007669"/>
    <property type="project" value="UniProtKB-KW"/>
</dbReference>
<proteinExistence type="inferred from homology"/>
<dbReference type="InterPro" id="IPR012160">
    <property type="entry name" value="LtaS-like"/>
</dbReference>
<dbReference type="Gene3D" id="3.40.720.10">
    <property type="entry name" value="Alkaline Phosphatase, subunit A"/>
    <property type="match status" value="1"/>
</dbReference>
<dbReference type="SUPFAM" id="SSF53649">
    <property type="entry name" value="Alkaline phosphatase-like"/>
    <property type="match status" value="1"/>
</dbReference>
<evidence type="ECO:0000313" key="12">
    <source>
        <dbReference type="EMBL" id="MFD0958555.1"/>
    </source>
</evidence>
<comment type="caution">
    <text evidence="12">The sequence shown here is derived from an EMBL/GenBank/DDBJ whole genome shotgun (WGS) entry which is preliminary data.</text>
</comment>
<reference evidence="13" key="1">
    <citation type="journal article" date="2019" name="Int. J. Syst. Evol. Microbiol.">
        <title>The Global Catalogue of Microorganisms (GCM) 10K type strain sequencing project: providing services to taxonomists for standard genome sequencing and annotation.</title>
        <authorList>
            <consortium name="The Broad Institute Genomics Platform"/>
            <consortium name="The Broad Institute Genome Sequencing Center for Infectious Disease"/>
            <person name="Wu L."/>
            <person name="Ma J."/>
        </authorList>
    </citation>
    <scope>NUCLEOTIDE SEQUENCE [LARGE SCALE GENOMIC DNA]</scope>
    <source>
        <strain evidence="13">CCUG 59129</strain>
    </source>
</reference>
<keyword evidence="5 10" id="KW-0812">Transmembrane</keyword>
<evidence type="ECO:0000256" key="7">
    <source>
        <dbReference type="ARBA" id="ARBA00023136"/>
    </source>
</evidence>
<dbReference type="PANTHER" id="PTHR47371:SF3">
    <property type="entry name" value="PHOSPHOGLYCEROL TRANSFERASE I"/>
    <property type="match status" value="1"/>
</dbReference>
<feature type="region of interest" description="Disordered" evidence="9">
    <location>
        <begin position="172"/>
        <end position="194"/>
    </location>
</feature>
<evidence type="ECO:0000259" key="11">
    <source>
        <dbReference type="Pfam" id="PF00884"/>
    </source>
</evidence>
<keyword evidence="7 8" id="KW-0472">Membrane</keyword>
<evidence type="ECO:0000256" key="10">
    <source>
        <dbReference type="SAM" id="Phobius"/>
    </source>
</evidence>
<evidence type="ECO:0000256" key="9">
    <source>
        <dbReference type="SAM" id="MobiDB-lite"/>
    </source>
</evidence>
<dbReference type="InterPro" id="IPR000917">
    <property type="entry name" value="Sulfatase_N"/>
</dbReference>
<comment type="similarity">
    <text evidence="3 8">Belongs to the LTA synthase family.</text>
</comment>
<feature type="transmembrane region" description="Helical" evidence="10">
    <location>
        <begin position="60"/>
        <end position="77"/>
    </location>
</feature>
<dbReference type="InterPro" id="IPR050448">
    <property type="entry name" value="OpgB/LTA_synthase_biosynth"/>
</dbReference>
<dbReference type="EMBL" id="JBHTJZ010000005">
    <property type="protein sequence ID" value="MFD0958555.1"/>
    <property type="molecule type" value="Genomic_DNA"/>
</dbReference>
<feature type="transmembrane region" description="Helical" evidence="10">
    <location>
        <begin position="138"/>
        <end position="156"/>
    </location>
</feature>
<evidence type="ECO:0000256" key="5">
    <source>
        <dbReference type="ARBA" id="ARBA00022692"/>
    </source>
</evidence>
<evidence type="ECO:0000313" key="13">
    <source>
        <dbReference type="Proteomes" id="UP001596989"/>
    </source>
</evidence>
<keyword evidence="13" id="KW-1185">Reference proteome</keyword>
<dbReference type="EC" id="2.7.8.-" evidence="12"/>
<dbReference type="PANTHER" id="PTHR47371">
    <property type="entry name" value="LIPOTEICHOIC ACID SYNTHASE"/>
    <property type="match status" value="1"/>
</dbReference>
<dbReference type="PIRSF" id="PIRSF005091">
    <property type="entry name" value="Mmb_sulf_HI1246"/>
    <property type="match status" value="1"/>
</dbReference>
<name>A0ABW3HM33_9BACL</name>
<feature type="compositionally biased region" description="Low complexity" evidence="9">
    <location>
        <begin position="184"/>
        <end position="194"/>
    </location>
</feature>
<dbReference type="CDD" id="cd16015">
    <property type="entry name" value="LTA_synthase"/>
    <property type="match status" value="1"/>
</dbReference>
<evidence type="ECO:0000256" key="4">
    <source>
        <dbReference type="ARBA" id="ARBA00022475"/>
    </source>
</evidence>
<evidence type="ECO:0000256" key="8">
    <source>
        <dbReference type="PIRNR" id="PIRNR005091"/>
    </source>
</evidence>
<organism evidence="12 13">
    <name type="scientific">Paenibacillus chungangensis</name>
    <dbReference type="NCBI Taxonomy" id="696535"/>
    <lineage>
        <taxon>Bacteria</taxon>
        <taxon>Bacillati</taxon>
        <taxon>Bacillota</taxon>
        <taxon>Bacilli</taxon>
        <taxon>Bacillales</taxon>
        <taxon>Paenibacillaceae</taxon>
        <taxon>Paenibacillus</taxon>
    </lineage>
</organism>
<evidence type="ECO:0000256" key="6">
    <source>
        <dbReference type="ARBA" id="ARBA00022989"/>
    </source>
</evidence>
<feature type="transmembrane region" description="Helical" evidence="10">
    <location>
        <begin position="212"/>
        <end position="231"/>
    </location>
</feature>
<evidence type="ECO:0000256" key="3">
    <source>
        <dbReference type="ARBA" id="ARBA00009983"/>
    </source>
</evidence>
<gene>
    <name evidence="12" type="ORF">ACFQ2I_04055</name>
</gene>
<keyword evidence="12" id="KW-0808">Transferase</keyword>
<evidence type="ECO:0000256" key="2">
    <source>
        <dbReference type="ARBA" id="ARBA00004936"/>
    </source>
</evidence>
<feature type="domain" description="Sulfatase N-terminal" evidence="11">
    <location>
        <begin position="318"/>
        <end position="604"/>
    </location>
</feature>
<dbReference type="Gene3D" id="3.30.1120.170">
    <property type="match status" value="1"/>
</dbReference>
<feature type="transmembrane region" description="Helical" evidence="10">
    <location>
        <begin position="25"/>
        <end position="48"/>
    </location>
</feature>